<dbReference type="InParanoid" id="Q4UI85"/>
<organism evidence="1 2">
    <name type="scientific">Theileria annulata</name>
    <dbReference type="NCBI Taxonomy" id="5874"/>
    <lineage>
        <taxon>Eukaryota</taxon>
        <taxon>Sar</taxon>
        <taxon>Alveolata</taxon>
        <taxon>Apicomplexa</taxon>
        <taxon>Aconoidasida</taxon>
        <taxon>Piroplasmida</taxon>
        <taxon>Theileriidae</taxon>
        <taxon>Theileria</taxon>
    </lineage>
</organism>
<name>Q4UI85_THEAN</name>
<sequence>MSQFLPVSKGFNPRKSHPFSSNRFKRRCPSQYFYIPIECPLGRNCEDGLCALSHSKLEVIFHPVLHRTKRCGMAVLNICVFSQRCAFFHNSRERISSHLVWLNWHWNWSLWDSDPKSFSQRFNLDIDISNKFFIMLQNRIQLHYILNKQENSQNNQLNHEGSDTYYPTYVKEAIAYNAGDDAKMMNLEKRLDAILELCTTPETTASSLTPKIKQYLELTPYNNEMQNSNHNDFEFYNDNLNQLIK</sequence>
<evidence type="ECO:0000313" key="1">
    <source>
        <dbReference type="EMBL" id="CAI73204.1"/>
    </source>
</evidence>
<dbReference type="eggNOG" id="ENOG502S9ZH">
    <property type="taxonomic scope" value="Eukaryota"/>
</dbReference>
<dbReference type="Proteomes" id="UP000001950">
    <property type="component" value="Chromosome 1"/>
</dbReference>
<protein>
    <recommendedName>
        <fullName evidence="3">C3H1-type domain-containing protein</fullName>
    </recommendedName>
</protein>
<dbReference type="VEuPathDB" id="PiroplasmaDB:TA06245"/>
<dbReference type="KEGG" id="tan:TA06245"/>
<dbReference type="OrthoDB" id="514276at2759"/>
<gene>
    <name evidence="1" type="ORF">TA06245</name>
</gene>
<dbReference type="OMA" id="MAVLNIC"/>
<proteinExistence type="predicted"/>
<reference evidence="1 2" key="1">
    <citation type="journal article" date="2005" name="Science">
        <title>Genome of the host-cell transforming parasite Theileria annulata compared with T. parva.</title>
        <authorList>
            <person name="Pain A."/>
            <person name="Renauld H."/>
            <person name="Berriman M."/>
            <person name="Murphy L."/>
            <person name="Yeats C.A."/>
            <person name="Weir W."/>
            <person name="Kerhornou A."/>
            <person name="Aslett M."/>
            <person name="Bishop R."/>
            <person name="Bouchier C."/>
            <person name="Cochet M."/>
            <person name="Coulson R.M.R."/>
            <person name="Cronin A."/>
            <person name="de Villiers E.P."/>
            <person name="Fraser A."/>
            <person name="Fosker N."/>
            <person name="Gardner M."/>
            <person name="Goble A."/>
            <person name="Griffiths-Jones S."/>
            <person name="Harris D.E."/>
            <person name="Katzer F."/>
            <person name="Larke N."/>
            <person name="Lord A."/>
            <person name="Maser P."/>
            <person name="McKellar S."/>
            <person name="Mooney P."/>
            <person name="Morton F."/>
            <person name="Nene V."/>
            <person name="O'Neil S."/>
            <person name="Price C."/>
            <person name="Quail M.A."/>
            <person name="Rabbinowitsch E."/>
            <person name="Rawlings N.D."/>
            <person name="Rutter S."/>
            <person name="Saunders D."/>
            <person name="Seeger K."/>
            <person name="Shah T."/>
            <person name="Squares R."/>
            <person name="Squares S."/>
            <person name="Tivey A."/>
            <person name="Walker A.R."/>
            <person name="Woodward J."/>
            <person name="Dobbelaere D.A.E."/>
            <person name="Langsley G."/>
            <person name="Rajandream M.A."/>
            <person name="McKeever D."/>
            <person name="Shiels B."/>
            <person name="Tait A."/>
            <person name="Barrell B.G."/>
            <person name="Hall N."/>
        </authorList>
    </citation>
    <scope>NUCLEOTIDE SEQUENCE [LARGE SCALE GENOMIC DNA]</scope>
    <source>
        <strain evidence="2">Ankara</strain>
    </source>
</reference>
<evidence type="ECO:0008006" key="3">
    <source>
        <dbReference type="Google" id="ProtNLM"/>
    </source>
</evidence>
<dbReference type="RefSeq" id="XP_953882.1">
    <property type="nucleotide sequence ID" value="XM_948789.1"/>
</dbReference>
<evidence type="ECO:0000313" key="2">
    <source>
        <dbReference type="Proteomes" id="UP000001950"/>
    </source>
</evidence>
<dbReference type="GeneID" id="3863454"/>
<accession>Q4UI85</accession>
<dbReference type="EMBL" id="CR940347">
    <property type="protein sequence ID" value="CAI73204.1"/>
    <property type="molecule type" value="Genomic_DNA"/>
</dbReference>
<keyword evidence="2" id="KW-1185">Reference proteome</keyword>
<dbReference type="AlphaFoldDB" id="Q4UI85"/>